<comment type="similarity">
    <text evidence="1 2">Belongs to the iron/ascorbate-dependent oxidoreductase family.</text>
</comment>
<dbReference type="Pfam" id="PF03171">
    <property type="entry name" value="2OG-FeII_Oxy"/>
    <property type="match status" value="1"/>
</dbReference>
<dbReference type="Proteomes" id="UP000053317">
    <property type="component" value="Unassembled WGS sequence"/>
</dbReference>
<dbReference type="GO" id="GO:0044283">
    <property type="term" value="P:small molecule biosynthetic process"/>
    <property type="evidence" value="ECO:0007669"/>
    <property type="project" value="UniProtKB-ARBA"/>
</dbReference>
<keyword evidence="2" id="KW-0479">Metal-binding</keyword>
<dbReference type="InterPro" id="IPR005123">
    <property type="entry name" value="Oxoglu/Fe-dep_dioxygenase_dom"/>
</dbReference>
<dbReference type="InterPro" id="IPR027443">
    <property type="entry name" value="IPNS-like_sf"/>
</dbReference>
<evidence type="ECO:0000256" key="1">
    <source>
        <dbReference type="ARBA" id="ARBA00008056"/>
    </source>
</evidence>
<proteinExistence type="inferred from homology"/>
<dbReference type="SUPFAM" id="SSF51197">
    <property type="entry name" value="Clavaminate synthase-like"/>
    <property type="match status" value="1"/>
</dbReference>
<feature type="domain" description="Fe2OG dioxygenase" evidence="3">
    <location>
        <begin position="181"/>
        <end position="285"/>
    </location>
</feature>
<sequence>MGSLGPPQAPPVIDFAPFYGDDSASKKTLAKQVREACLEKGFFQIVNHGVSQDLQDAIFEQSKTLFSLPLEEKMKYSQQESPSKVGYEMMRAQNFEKTTAGDLKEGFFVGRELPADHPYLKSVKLHCGFNKYPDTLPDQQKFKEVVDTYHDTMTGLAIDILKVIALGLGLDDDYFQGFCTEPNPVLRLLHYPPQAKTASEEERGIGAHTDFGGVTILLQDNVGGLQVFDAPTSTWIDVEPTPGALVINLGNLLMRWSNDVYMSNLHRVINKTGKERYSIPFFFGGNPDYVIGCLPGCEDPVSGPKYTPVKVGDWIKGRHAETFGVKGLKEKELSPLAVQAKAVVAQA</sequence>
<dbReference type="OrthoDB" id="288590at2759"/>
<dbReference type="InterPro" id="IPR050231">
    <property type="entry name" value="Iron_ascorbate_oxido_reductase"/>
</dbReference>
<dbReference type="Gene3D" id="2.60.120.330">
    <property type="entry name" value="B-lactam Antibiotic, Isopenicillin N Synthase, Chain"/>
    <property type="match status" value="1"/>
</dbReference>
<dbReference type="PRINTS" id="PR00682">
    <property type="entry name" value="IPNSYNTHASE"/>
</dbReference>
<dbReference type="GO" id="GO:0046872">
    <property type="term" value="F:metal ion binding"/>
    <property type="evidence" value="ECO:0007669"/>
    <property type="project" value="UniProtKB-KW"/>
</dbReference>
<dbReference type="InterPro" id="IPR044861">
    <property type="entry name" value="IPNS-like_FE2OG_OXY"/>
</dbReference>
<reference evidence="4 5" key="2">
    <citation type="submission" date="2015-05" db="EMBL/GenBank/DDBJ databases">
        <authorList>
            <person name="Morales-Cruz A."/>
            <person name="Amrine K.C."/>
            <person name="Cantu D."/>
        </authorList>
    </citation>
    <scope>NUCLEOTIDE SEQUENCE [LARGE SCALE GENOMIC DNA]</scope>
    <source>
        <strain evidence="4">UCRPC4</strain>
    </source>
</reference>
<gene>
    <name evidence="4" type="ORF">UCRPC4_g01747</name>
</gene>
<dbReference type="Pfam" id="PF14226">
    <property type="entry name" value="DIOX_N"/>
    <property type="match status" value="1"/>
</dbReference>
<evidence type="ECO:0000313" key="4">
    <source>
        <dbReference type="EMBL" id="KKY25483.1"/>
    </source>
</evidence>
<evidence type="ECO:0000256" key="2">
    <source>
        <dbReference type="RuleBase" id="RU003682"/>
    </source>
</evidence>
<evidence type="ECO:0000259" key="3">
    <source>
        <dbReference type="PROSITE" id="PS51471"/>
    </source>
</evidence>
<dbReference type="AlphaFoldDB" id="A0A0G2GQ45"/>
<dbReference type="PROSITE" id="PS51471">
    <property type="entry name" value="FE2OG_OXY"/>
    <property type="match status" value="1"/>
</dbReference>
<dbReference type="EMBL" id="LCWF01000041">
    <property type="protein sequence ID" value="KKY25483.1"/>
    <property type="molecule type" value="Genomic_DNA"/>
</dbReference>
<comment type="caution">
    <text evidence="4">The sequence shown here is derived from an EMBL/GenBank/DDBJ whole genome shotgun (WGS) entry which is preliminary data.</text>
</comment>
<reference evidence="4 5" key="1">
    <citation type="submission" date="2015-05" db="EMBL/GenBank/DDBJ databases">
        <title>Distinctive expansion of gene families associated with plant cell wall degradation and secondary metabolism in the genomes of grapevine trunk pathogens.</title>
        <authorList>
            <person name="Lawrence D.P."/>
            <person name="Travadon R."/>
            <person name="Rolshausen P.E."/>
            <person name="Baumgartner K."/>
        </authorList>
    </citation>
    <scope>NUCLEOTIDE SEQUENCE [LARGE SCALE GENOMIC DNA]</scope>
    <source>
        <strain evidence="4">UCRPC4</strain>
    </source>
</reference>
<keyword evidence="2" id="KW-0560">Oxidoreductase</keyword>
<accession>A0A0G2GQ45</accession>
<dbReference type="PANTHER" id="PTHR47990">
    <property type="entry name" value="2-OXOGLUTARATE (2OG) AND FE(II)-DEPENDENT OXYGENASE SUPERFAMILY PROTEIN-RELATED"/>
    <property type="match status" value="1"/>
</dbReference>
<dbReference type="InterPro" id="IPR026992">
    <property type="entry name" value="DIOX_N"/>
</dbReference>
<organism evidence="4 5">
    <name type="scientific">Phaeomoniella chlamydospora</name>
    <name type="common">Phaeoacremonium chlamydosporum</name>
    <dbReference type="NCBI Taxonomy" id="158046"/>
    <lineage>
        <taxon>Eukaryota</taxon>
        <taxon>Fungi</taxon>
        <taxon>Dikarya</taxon>
        <taxon>Ascomycota</taxon>
        <taxon>Pezizomycotina</taxon>
        <taxon>Eurotiomycetes</taxon>
        <taxon>Chaetothyriomycetidae</taxon>
        <taxon>Phaeomoniellales</taxon>
        <taxon>Phaeomoniellaceae</taxon>
        <taxon>Phaeomoniella</taxon>
    </lineage>
</organism>
<keyword evidence="5" id="KW-1185">Reference proteome</keyword>
<evidence type="ECO:0000313" key="5">
    <source>
        <dbReference type="Proteomes" id="UP000053317"/>
    </source>
</evidence>
<protein>
    <submittedName>
        <fullName evidence="4">Putative 1-aminocyclopropane-1-carboxylate oxidase</fullName>
    </submittedName>
</protein>
<name>A0A0G2GQ45_PHACM</name>
<keyword evidence="2" id="KW-0408">Iron</keyword>
<dbReference type="GO" id="GO:0016491">
    <property type="term" value="F:oxidoreductase activity"/>
    <property type="evidence" value="ECO:0007669"/>
    <property type="project" value="UniProtKB-KW"/>
</dbReference>